<feature type="transmembrane region" description="Helical" evidence="12">
    <location>
        <begin position="294"/>
        <end position="317"/>
    </location>
</feature>
<dbReference type="PANTHER" id="PTHR35457">
    <property type="entry name" value="HEME A SYNTHASE"/>
    <property type="match status" value="1"/>
</dbReference>
<keyword evidence="3 12" id="KW-0812">Transmembrane</keyword>
<evidence type="ECO:0000313" key="14">
    <source>
        <dbReference type="Proteomes" id="UP000663859"/>
    </source>
</evidence>
<dbReference type="InterPro" id="IPR050450">
    <property type="entry name" value="COX15/CtaA_HemeA_synthase"/>
</dbReference>
<keyword evidence="7" id="KW-0408">Iron</keyword>
<keyword evidence="8" id="KW-0350">Heme biosynthesis</keyword>
<evidence type="ECO:0000256" key="6">
    <source>
        <dbReference type="ARBA" id="ARBA00023002"/>
    </source>
</evidence>
<evidence type="ECO:0000313" key="13">
    <source>
        <dbReference type="EMBL" id="CAF0689015.1"/>
    </source>
</evidence>
<feature type="transmembrane region" description="Helical" evidence="12">
    <location>
        <begin position="162"/>
        <end position="182"/>
    </location>
</feature>
<feature type="transmembrane region" description="Helical" evidence="12">
    <location>
        <begin position="123"/>
        <end position="142"/>
    </location>
</feature>
<dbReference type="GO" id="GO:0016020">
    <property type="term" value="C:membrane"/>
    <property type="evidence" value="ECO:0007669"/>
    <property type="project" value="UniProtKB-SubCell"/>
</dbReference>
<feature type="transmembrane region" description="Helical" evidence="12">
    <location>
        <begin position="9"/>
        <end position="30"/>
    </location>
</feature>
<reference evidence="13" key="1">
    <citation type="submission" date="2021-02" db="EMBL/GenBank/DDBJ databases">
        <authorList>
            <person name="Cremers G."/>
            <person name="Picone N."/>
        </authorList>
    </citation>
    <scope>NUCLEOTIDE SEQUENCE</scope>
    <source>
        <strain evidence="13">PQ17</strain>
    </source>
</reference>
<dbReference type="GO" id="GO:0046872">
    <property type="term" value="F:metal ion binding"/>
    <property type="evidence" value="ECO:0007669"/>
    <property type="project" value="UniProtKB-KW"/>
</dbReference>
<evidence type="ECO:0000256" key="9">
    <source>
        <dbReference type="ARBA" id="ARBA00023136"/>
    </source>
</evidence>
<evidence type="ECO:0000256" key="11">
    <source>
        <dbReference type="ARBA" id="ARBA00023444"/>
    </source>
</evidence>
<proteinExistence type="predicted"/>
<keyword evidence="5 12" id="KW-1133">Transmembrane helix</keyword>
<protein>
    <submittedName>
        <fullName evidence="13">Heme A synthase (Cytochrome oxidase biogenesis protein CtaA)</fullName>
        <ecNumber evidence="13">1.3.-.-</ecNumber>
    </submittedName>
</protein>
<comment type="caution">
    <text evidence="13">The sequence shown here is derived from an EMBL/GenBank/DDBJ whole genome shotgun (WGS) entry which is preliminary data.</text>
</comment>
<dbReference type="EC" id="1.3.-.-" evidence="13"/>
<evidence type="ECO:0000256" key="10">
    <source>
        <dbReference type="ARBA" id="ARBA00023157"/>
    </source>
</evidence>
<evidence type="ECO:0000256" key="2">
    <source>
        <dbReference type="ARBA" id="ARBA00022475"/>
    </source>
</evidence>
<gene>
    <name evidence="13" type="primary">ctaA</name>
    <name evidence="13" type="ORF">MPNT_10082</name>
</gene>
<feature type="transmembrane region" description="Helical" evidence="12">
    <location>
        <begin position="91"/>
        <end position="116"/>
    </location>
</feature>
<keyword evidence="6 13" id="KW-0560">Oxidoreductase</keyword>
<dbReference type="RefSeq" id="WP_174581604.1">
    <property type="nucleotide sequence ID" value="NZ_CAJNOB010000001.1"/>
</dbReference>
<feature type="transmembrane region" description="Helical" evidence="12">
    <location>
        <begin position="267"/>
        <end position="288"/>
    </location>
</feature>
<keyword evidence="4" id="KW-0479">Metal-binding</keyword>
<dbReference type="EMBL" id="CAJNOB010000001">
    <property type="protein sequence ID" value="CAF0689015.1"/>
    <property type="molecule type" value="Genomic_DNA"/>
</dbReference>
<feature type="transmembrane region" description="Helical" evidence="12">
    <location>
        <begin position="67"/>
        <end position="85"/>
    </location>
</feature>
<evidence type="ECO:0000256" key="4">
    <source>
        <dbReference type="ARBA" id="ARBA00022723"/>
    </source>
</evidence>
<dbReference type="AlphaFoldDB" id="A0A8J2BLG3"/>
<dbReference type="PANTHER" id="PTHR35457:SF1">
    <property type="entry name" value="HEME A SYNTHASE"/>
    <property type="match status" value="1"/>
</dbReference>
<keyword evidence="9 12" id="KW-0472">Membrane</keyword>
<evidence type="ECO:0000256" key="7">
    <source>
        <dbReference type="ARBA" id="ARBA00023004"/>
    </source>
</evidence>
<dbReference type="GO" id="GO:0016491">
    <property type="term" value="F:oxidoreductase activity"/>
    <property type="evidence" value="ECO:0007669"/>
    <property type="project" value="UniProtKB-KW"/>
</dbReference>
<evidence type="ECO:0000256" key="8">
    <source>
        <dbReference type="ARBA" id="ARBA00023133"/>
    </source>
</evidence>
<accession>A0A8J2BLG3</accession>
<dbReference type="InterPro" id="IPR003780">
    <property type="entry name" value="COX15/CtaA_fam"/>
</dbReference>
<comment type="pathway">
    <text evidence="11">Porphyrin-containing compound metabolism.</text>
</comment>
<evidence type="ECO:0000256" key="3">
    <source>
        <dbReference type="ARBA" id="ARBA00022692"/>
    </source>
</evidence>
<keyword evidence="2" id="KW-1003">Cell membrane</keyword>
<dbReference type="Pfam" id="PF02628">
    <property type="entry name" value="COX15-CtaA"/>
    <property type="match status" value="1"/>
</dbReference>
<evidence type="ECO:0000256" key="12">
    <source>
        <dbReference type="SAM" id="Phobius"/>
    </source>
</evidence>
<evidence type="ECO:0000256" key="5">
    <source>
        <dbReference type="ARBA" id="ARBA00022989"/>
    </source>
</evidence>
<keyword evidence="14" id="KW-1185">Reference proteome</keyword>
<name>A0A8J2BLG3_9BACT</name>
<sequence length="339" mass="37789">MGRLAFHRYAIGVLGSVIVLIGVGGLVTSTESGLAVPDWPSTFGYNLFLFPFSRWVGGVFYEHLHRLTAAAVGILTFVLAVWAWWVEPRRWVRWLASGAALLVVLQGVIGGLRVIWLKQDLGLVHAVLAQGFLLVIGLVVLATSPFWWEGTELKTHAKAPAWLPWALGGTVVIVYSQILLGAAMRHAHLGLSILDFPTVYGKWWPVFTPDELANWNRWRMEHGWPPTTLGQIYLQWIHRGIGLALGLGALFYWVWGKKETSLPWFAGWSRLWGSLVVGEMGLGIATILTWRHPWIATAHVVLGSVILLLAGWAWVLVLKTRSQEVGRPNEKSPELLVPR</sequence>
<comment type="subcellular location">
    <subcellularLocation>
        <location evidence="1">Membrane</location>
        <topology evidence="1">Multi-pass membrane protein</topology>
    </subcellularLocation>
</comment>
<dbReference type="Proteomes" id="UP000663859">
    <property type="component" value="Unassembled WGS sequence"/>
</dbReference>
<evidence type="ECO:0000256" key="1">
    <source>
        <dbReference type="ARBA" id="ARBA00004141"/>
    </source>
</evidence>
<organism evidence="13 14">
    <name type="scientific">Candidatus Methylacidithermus pantelleriae</name>
    <dbReference type="NCBI Taxonomy" id="2744239"/>
    <lineage>
        <taxon>Bacteria</taxon>
        <taxon>Pseudomonadati</taxon>
        <taxon>Verrucomicrobiota</taxon>
        <taxon>Methylacidiphilae</taxon>
        <taxon>Methylacidiphilales</taxon>
        <taxon>Methylacidiphilaceae</taxon>
        <taxon>Candidatus Methylacidithermus</taxon>
    </lineage>
</organism>
<keyword evidence="10" id="KW-1015">Disulfide bond</keyword>
<dbReference type="GO" id="GO:0006784">
    <property type="term" value="P:heme A biosynthetic process"/>
    <property type="evidence" value="ECO:0007669"/>
    <property type="project" value="InterPro"/>
</dbReference>
<feature type="transmembrane region" description="Helical" evidence="12">
    <location>
        <begin position="236"/>
        <end position="255"/>
    </location>
</feature>